<accession>A0A2M7RGE0</accession>
<sequence>MISIIIPTYQHGKTIKDCLDSIYNQTLKDFEIIVINDGSTDGTAHILENYPKPITIIHQENKGSNHARNRGFSQSNGDFILFCDADIVMKKQMLEKMKAALKNSPDNAFAYSSFKWGLKTFKLHPYSIDELKKANFIHTCSLIRREKFLGFDESIKRLQDWDLWLSMMEQGSTGKYIPEILFQIKPRKMGKSEWLPSFVYKLPWDKLGIEINRLKKYKEAEKIIREKHQLS</sequence>
<dbReference type="Pfam" id="PF00535">
    <property type="entry name" value="Glycos_transf_2"/>
    <property type="match status" value="1"/>
</dbReference>
<dbReference type="Proteomes" id="UP000230779">
    <property type="component" value="Unassembled WGS sequence"/>
</dbReference>
<dbReference type="Gene3D" id="3.90.550.10">
    <property type="entry name" value="Spore Coat Polysaccharide Biosynthesis Protein SpsA, Chain A"/>
    <property type="match status" value="1"/>
</dbReference>
<dbReference type="EMBL" id="PFMD01000067">
    <property type="protein sequence ID" value="PIY95803.1"/>
    <property type="molecule type" value="Genomic_DNA"/>
</dbReference>
<name>A0A2M7RGE0_9BACT</name>
<gene>
    <name evidence="2" type="ORF">COY66_05865</name>
</gene>
<dbReference type="SUPFAM" id="SSF53448">
    <property type="entry name" value="Nucleotide-diphospho-sugar transferases"/>
    <property type="match status" value="1"/>
</dbReference>
<dbReference type="AlphaFoldDB" id="A0A2M7RGE0"/>
<organism evidence="2 3">
    <name type="scientific">Candidatus Kerfeldbacteria bacterium CG_4_10_14_0_8_um_filter_42_10</name>
    <dbReference type="NCBI Taxonomy" id="2014248"/>
    <lineage>
        <taxon>Bacteria</taxon>
        <taxon>Candidatus Kerfeldiibacteriota</taxon>
    </lineage>
</organism>
<dbReference type="PANTHER" id="PTHR43685">
    <property type="entry name" value="GLYCOSYLTRANSFERASE"/>
    <property type="match status" value="1"/>
</dbReference>
<dbReference type="PANTHER" id="PTHR43685:SF2">
    <property type="entry name" value="GLYCOSYLTRANSFERASE 2-LIKE DOMAIN-CONTAINING PROTEIN"/>
    <property type="match status" value="1"/>
</dbReference>
<evidence type="ECO:0000259" key="1">
    <source>
        <dbReference type="Pfam" id="PF00535"/>
    </source>
</evidence>
<comment type="caution">
    <text evidence="2">The sequence shown here is derived from an EMBL/GenBank/DDBJ whole genome shotgun (WGS) entry which is preliminary data.</text>
</comment>
<dbReference type="InterPro" id="IPR029044">
    <property type="entry name" value="Nucleotide-diphossugar_trans"/>
</dbReference>
<evidence type="ECO:0000313" key="3">
    <source>
        <dbReference type="Proteomes" id="UP000230779"/>
    </source>
</evidence>
<dbReference type="InterPro" id="IPR050834">
    <property type="entry name" value="Glycosyltransf_2"/>
</dbReference>
<reference evidence="2 3" key="1">
    <citation type="submission" date="2017-09" db="EMBL/GenBank/DDBJ databases">
        <title>Depth-based differentiation of microbial function through sediment-hosted aquifers and enrichment of novel symbionts in the deep terrestrial subsurface.</title>
        <authorList>
            <person name="Probst A.J."/>
            <person name="Ladd B."/>
            <person name="Jarett J.K."/>
            <person name="Geller-Mcgrath D.E."/>
            <person name="Sieber C.M."/>
            <person name="Emerson J.B."/>
            <person name="Anantharaman K."/>
            <person name="Thomas B.C."/>
            <person name="Malmstrom R."/>
            <person name="Stieglmeier M."/>
            <person name="Klingl A."/>
            <person name="Woyke T."/>
            <person name="Ryan C.M."/>
            <person name="Banfield J.F."/>
        </authorList>
    </citation>
    <scope>NUCLEOTIDE SEQUENCE [LARGE SCALE GENOMIC DNA]</scope>
    <source>
        <strain evidence="2">CG_4_10_14_0_8_um_filter_42_10</strain>
    </source>
</reference>
<proteinExistence type="predicted"/>
<dbReference type="InterPro" id="IPR001173">
    <property type="entry name" value="Glyco_trans_2-like"/>
</dbReference>
<protein>
    <recommendedName>
        <fullName evidence="1">Glycosyltransferase 2-like domain-containing protein</fullName>
    </recommendedName>
</protein>
<evidence type="ECO:0000313" key="2">
    <source>
        <dbReference type="EMBL" id="PIY95803.1"/>
    </source>
</evidence>
<feature type="domain" description="Glycosyltransferase 2-like" evidence="1">
    <location>
        <begin position="3"/>
        <end position="128"/>
    </location>
</feature>
<dbReference type="CDD" id="cd00761">
    <property type="entry name" value="Glyco_tranf_GTA_type"/>
    <property type="match status" value="1"/>
</dbReference>